<keyword evidence="1" id="KW-0812">Transmembrane</keyword>
<dbReference type="RefSeq" id="WP_206573591.1">
    <property type="nucleotide sequence ID" value="NZ_JAFKCV010000004.1"/>
</dbReference>
<organism evidence="2 3">
    <name type="scientific">Bowmanella dokdonensis</name>
    <dbReference type="NCBI Taxonomy" id="751969"/>
    <lineage>
        <taxon>Bacteria</taxon>
        <taxon>Pseudomonadati</taxon>
        <taxon>Pseudomonadota</taxon>
        <taxon>Gammaproteobacteria</taxon>
        <taxon>Alteromonadales</taxon>
        <taxon>Alteromonadaceae</taxon>
        <taxon>Bowmanella</taxon>
    </lineage>
</organism>
<keyword evidence="1" id="KW-1133">Transmembrane helix</keyword>
<gene>
    <name evidence="2" type="ORF">J0A66_09660</name>
</gene>
<dbReference type="EMBL" id="JAFKCV010000004">
    <property type="protein sequence ID" value="MBN7825486.1"/>
    <property type="molecule type" value="Genomic_DNA"/>
</dbReference>
<evidence type="ECO:0000313" key="3">
    <source>
        <dbReference type="Proteomes" id="UP000664654"/>
    </source>
</evidence>
<feature type="transmembrane region" description="Helical" evidence="1">
    <location>
        <begin position="64"/>
        <end position="82"/>
    </location>
</feature>
<keyword evidence="1" id="KW-0472">Membrane</keyword>
<sequence length="219" mass="23736">MEFQGILWGHVATGSVAVIAGLTALLVKKGSILHRKAGKGFVLTMLLMALSGIALAIIKPMAISVLAGALTTYLVLSSLWSVKDAPNTLSHRQYLNPVASATISFSGAYLVWQAWQAGQNQIDGFSLDAYLFFAVIALVCCLLDIRLLVKKGLNPAQRLARHLWRMGFALFIAVGSFIGQGAGILPQALQESAWLELPDKIILLVIVLWLLKLFVQPRT</sequence>
<feature type="transmembrane region" description="Helical" evidence="1">
    <location>
        <begin position="197"/>
        <end position="215"/>
    </location>
</feature>
<feature type="transmembrane region" description="Helical" evidence="1">
    <location>
        <begin position="166"/>
        <end position="185"/>
    </location>
</feature>
<evidence type="ECO:0008006" key="4">
    <source>
        <dbReference type="Google" id="ProtNLM"/>
    </source>
</evidence>
<feature type="transmembrane region" description="Helical" evidence="1">
    <location>
        <begin position="39"/>
        <end position="58"/>
    </location>
</feature>
<comment type="caution">
    <text evidence="2">The sequence shown here is derived from an EMBL/GenBank/DDBJ whole genome shotgun (WGS) entry which is preliminary data.</text>
</comment>
<reference evidence="2" key="1">
    <citation type="submission" date="2021-03" db="EMBL/GenBank/DDBJ databases">
        <title>novel species isolated from a fishpond in China.</title>
        <authorList>
            <person name="Lu H."/>
            <person name="Cai Z."/>
        </authorList>
    </citation>
    <scope>NUCLEOTIDE SEQUENCE</scope>
    <source>
        <strain evidence="2">JCM 30855</strain>
    </source>
</reference>
<protein>
    <recommendedName>
        <fullName evidence="4">DUF2306 domain-containing protein</fullName>
    </recommendedName>
</protein>
<dbReference type="Proteomes" id="UP000664654">
    <property type="component" value="Unassembled WGS sequence"/>
</dbReference>
<evidence type="ECO:0000256" key="1">
    <source>
        <dbReference type="SAM" id="Phobius"/>
    </source>
</evidence>
<keyword evidence="3" id="KW-1185">Reference proteome</keyword>
<feature type="transmembrane region" description="Helical" evidence="1">
    <location>
        <begin position="6"/>
        <end position="27"/>
    </location>
</feature>
<feature type="transmembrane region" description="Helical" evidence="1">
    <location>
        <begin position="127"/>
        <end position="145"/>
    </location>
</feature>
<feature type="transmembrane region" description="Helical" evidence="1">
    <location>
        <begin position="94"/>
        <end position="115"/>
    </location>
</feature>
<name>A0A939DPC1_9ALTE</name>
<accession>A0A939DPC1</accession>
<evidence type="ECO:0000313" key="2">
    <source>
        <dbReference type="EMBL" id="MBN7825486.1"/>
    </source>
</evidence>
<proteinExistence type="predicted"/>
<dbReference type="AlphaFoldDB" id="A0A939DPC1"/>